<evidence type="ECO:0000259" key="6">
    <source>
        <dbReference type="PROSITE" id="PS50983"/>
    </source>
</evidence>
<dbReference type="Gene3D" id="3.40.50.1980">
    <property type="entry name" value="Nitrogenase molybdenum iron protein domain"/>
    <property type="match status" value="2"/>
</dbReference>
<dbReference type="InterPro" id="IPR051313">
    <property type="entry name" value="Bact_iron-sidero_bind"/>
</dbReference>
<dbReference type="PROSITE" id="PS50983">
    <property type="entry name" value="FE_B12_PBP"/>
    <property type="match status" value="1"/>
</dbReference>
<dbReference type="EMBL" id="LC066377">
    <property type="protein sequence ID" value="BAT28765.1"/>
    <property type="molecule type" value="Genomic_DNA"/>
</dbReference>
<dbReference type="PANTHER" id="PTHR30532">
    <property type="entry name" value="IRON III DICITRATE-BINDING PERIPLASMIC PROTEIN"/>
    <property type="match status" value="1"/>
</dbReference>
<evidence type="ECO:0000256" key="2">
    <source>
        <dbReference type="ARBA" id="ARBA00008814"/>
    </source>
</evidence>
<keyword evidence="3" id="KW-0813">Transport</keyword>
<dbReference type="InterPro" id="IPR006311">
    <property type="entry name" value="TAT_signal"/>
</dbReference>
<evidence type="ECO:0000256" key="1">
    <source>
        <dbReference type="ARBA" id="ARBA00004196"/>
    </source>
</evidence>
<dbReference type="AlphaFoldDB" id="A0A0P0Z406"/>
<comment type="similarity">
    <text evidence="2">Belongs to the bacterial solute-binding protein 8 family.</text>
</comment>
<dbReference type="InterPro" id="IPR002491">
    <property type="entry name" value="ABC_transptr_periplasmic_BD"/>
</dbReference>
<evidence type="ECO:0000256" key="3">
    <source>
        <dbReference type="ARBA" id="ARBA00022448"/>
    </source>
</evidence>
<protein>
    <submittedName>
        <fullName evidence="7">ABC-type Fe3+-hydroxamate transport system, periplasmic component</fullName>
    </submittedName>
</protein>
<dbReference type="CDD" id="cd01146">
    <property type="entry name" value="FhuD"/>
    <property type="match status" value="1"/>
</dbReference>
<keyword evidence="5" id="KW-0732">Signal</keyword>
<keyword evidence="4" id="KW-0410">Iron transport</keyword>
<dbReference type="SUPFAM" id="SSF53807">
    <property type="entry name" value="Helical backbone' metal receptor"/>
    <property type="match status" value="1"/>
</dbReference>
<dbReference type="RefSeq" id="WP_083507566.1">
    <property type="nucleotide sequence ID" value="NZ_BBWR01000002.1"/>
</dbReference>
<reference evidence="7" key="1">
    <citation type="journal article" date="2015" name="Proc. Natl. Acad. Sci. U.S.A.">
        <title>Bacterial clade with the ribosomal RNA operon on a small plasmid rather than the chromosome.</title>
        <authorList>
            <person name="Anda M."/>
            <person name="Ohtsubo Y."/>
            <person name="Okubo T."/>
            <person name="Sugawara M."/>
            <person name="Nagata Y."/>
            <person name="Tsuda M."/>
            <person name="Minamisawa K."/>
            <person name="Mitsui H."/>
        </authorList>
    </citation>
    <scope>NUCLEOTIDE SEQUENCE</scope>
    <source>
        <strain evidence="7">JCM 14755</strain>
    </source>
</reference>
<keyword evidence="4" id="KW-0406">Ion transport</keyword>
<dbReference type="GO" id="GO:1901678">
    <property type="term" value="P:iron coordination entity transport"/>
    <property type="evidence" value="ECO:0007669"/>
    <property type="project" value="UniProtKB-ARBA"/>
</dbReference>
<evidence type="ECO:0000256" key="4">
    <source>
        <dbReference type="ARBA" id="ARBA00022496"/>
    </source>
</evidence>
<sequence>MAGGFDRRRFLAGTLATPLAAAFAAPAGLAQAAGGQRLAVLDWALLECLLALGTVPVAAVELVLFRKLAVEPTVPPQVIDLGLRGSFNLELLASLRPDAIYVSPFNSWAMPLIEPIAPLRFYEIFGTQTPPFEQAITVTRQMGDALGRAAEAQSYIADTKAELEAARQALAGRASRPVYLINLGDARHARVFGPDSLFGSIMAAMGLQNAFSGPTRYAASAPVGIEAMAERPDAAIVIVGPIPPDAEAALEHSVLWQAIPAVASGRAHILPNMNAFGALPTARRFIRLLSASLGAQAA</sequence>
<dbReference type="Pfam" id="PF01497">
    <property type="entry name" value="Peripla_BP_2"/>
    <property type="match status" value="1"/>
</dbReference>
<evidence type="ECO:0000313" key="7">
    <source>
        <dbReference type="EMBL" id="BAT28765.1"/>
    </source>
</evidence>
<feature type="domain" description="Fe/B12 periplasmic-binding" evidence="6">
    <location>
        <begin position="37"/>
        <end position="297"/>
    </location>
</feature>
<dbReference type="PROSITE" id="PS51318">
    <property type="entry name" value="TAT"/>
    <property type="match status" value="1"/>
</dbReference>
<proteinExistence type="inferred from homology"/>
<organism evidence="7">
    <name type="scientific">Aureimonas frigidaquae</name>
    <dbReference type="NCBI Taxonomy" id="424757"/>
    <lineage>
        <taxon>Bacteria</taxon>
        <taxon>Pseudomonadati</taxon>
        <taxon>Pseudomonadota</taxon>
        <taxon>Alphaproteobacteria</taxon>
        <taxon>Hyphomicrobiales</taxon>
        <taxon>Aurantimonadaceae</taxon>
        <taxon>Aureimonas</taxon>
    </lineage>
</organism>
<dbReference type="OrthoDB" id="8370650at2"/>
<comment type="subcellular location">
    <subcellularLocation>
        <location evidence="1">Cell envelope</location>
    </subcellularLocation>
</comment>
<evidence type="ECO:0000256" key="5">
    <source>
        <dbReference type="ARBA" id="ARBA00022729"/>
    </source>
</evidence>
<keyword evidence="4" id="KW-0408">Iron</keyword>
<dbReference type="PANTHER" id="PTHR30532:SF1">
    <property type="entry name" value="IRON(3+)-HYDROXAMATE-BINDING PROTEIN FHUD"/>
    <property type="match status" value="1"/>
</dbReference>
<dbReference type="GO" id="GO:0030288">
    <property type="term" value="C:outer membrane-bounded periplasmic space"/>
    <property type="evidence" value="ECO:0007669"/>
    <property type="project" value="TreeGrafter"/>
</dbReference>
<accession>A0A0P0Z406</accession>
<name>A0A0P0Z406_9HYPH</name>
<dbReference type="PRINTS" id="PR01715">
    <property type="entry name" value="FERRIBNDNGPP"/>
</dbReference>